<name>A0A1M2VTW7_TRAPU</name>
<protein>
    <submittedName>
        <fullName evidence="1">Uncharacterized protein</fullName>
    </submittedName>
</protein>
<accession>A0A1M2VTW7</accession>
<sequence>MPTEADVRLRIRPENHNALSQTTHRGTTGGVFEFELSLLDDRVMLTSWESTDKLASCE</sequence>
<keyword evidence="2" id="KW-1185">Reference proteome</keyword>
<reference evidence="1 2" key="1">
    <citation type="submission" date="2016-10" db="EMBL/GenBank/DDBJ databases">
        <title>Genome sequence of the basidiomycete white-rot fungus Trametes pubescens.</title>
        <authorList>
            <person name="Makela M.R."/>
            <person name="Granchi Z."/>
            <person name="Peng M."/>
            <person name="De Vries R.P."/>
            <person name="Grigoriev I."/>
            <person name="Riley R."/>
            <person name="Hilden K."/>
        </authorList>
    </citation>
    <scope>NUCLEOTIDE SEQUENCE [LARGE SCALE GENOMIC DNA]</scope>
    <source>
        <strain evidence="1 2">FBCC735</strain>
    </source>
</reference>
<organism evidence="1 2">
    <name type="scientific">Trametes pubescens</name>
    <name type="common">White-rot fungus</name>
    <dbReference type="NCBI Taxonomy" id="154538"/>
    <lineage>
        <taxon>Eukaryota</taxon>
        <taxon>Fungi</taxon>
        <taxon>Dikarya</taxon>
        <taxon>Basidiomycota</taxon>
        <taxon>Agaricomycotina</taxon>
        <taxon>Agaricomycetes</taxon>
        <taxon>Polyporales</taxon>
        <taxon>Polyporaceae</taxon>
        <taxon>Trametes</taxon>
    </lineage>
</organism>
<dbReference type="EMBL" id="MNAD01000696">
    <property type="protein sequence ID" value="OJT11008.1"/>
    <property type="molecule type" value="Genomic_DNA"/>
</dbReference>
<evidence type="ECO:0000313" key="2">
    <source>
        <dbReference type="Proteomes" id="UP000184267"/>
    </source>
</evidence>
<proteinExistence type="predicted"/>
<comment type="caution">
    <text evidence="1">The sequence shown here is derived from an EMBL/GenBank/DDBJ whole genome shotgun (WGS) entry which is preliminary data.</text>
</comment>
<dbReference type="AlphaFoldDB" id="A0A1M2VTW7"/>
<evidence type="ECO:0000313" key="1">
    <source>
        <dbReference type="EMBL" id="OJT11008.1"/>
    </source>
</evidence>
<dbReference type="Proteomes" id="UP000184267">
    <property type="component" value="Unassembled WGS sequence"/>
</dbReference>
<gene>
    <name evidence="1" type="ORF">TRAPUB_12462</name>
</gene>